<organism evidence="1 2">
    <name type="scientific">Parasphaerochaeta coccoides (strain ATCC BAA-1237 / DSM 17374 / SPN1)</name>
    <name type="common">Sphaerochaeta coccoides</name>
    <dbReference type="NCBI Taxonomy" id="760011"/>
    <lineage>
        <taxon>Bacteria</taxon>
        <taxon>Pseudomonadati</taxon>
        <taxon>Spirochaetota</taxon>
        <taxon>Spirochaetia</taxon>
        <taxon>Spirochaetales</taxon>
        <taxon>Sphaerochaetaceae</taxon>
        <taxon>Parasphaerochaeta</taxon>
    </lineage>
</organism>
<dbReference type="KEGG" id="scc:Spico_0547"/>
<dbReference type="OrthoDB" id="6396832at2"/>
<dbReference type="eggNOG" id="COG4198">
    <property type="taxonomic scope" value="Bacteria"/>
</dbReference>
<dbReference type="PANTHER" id="PTHR36454:SF1">
    <property type="entry name" value="DUF1015 DOMAIN-CONTAINING PROTEIN"/>
    <property type="match status" value="1"/>
</dbReference>
<dbReference type="AlphaFoldDB" id="F4GK03"/>
<reference evidence="2" key="1">
    <citation type="submission" date="2011-04" db="EMBL/GenBank/DDBJ databases">
        <title>The complete genome of Spirochaeta coccoides DSM 17374.</title>
        <authorList>
            <person name="Lucas S."/>
            <person name="Copeland A."/>
            <person name="Lapidus A."/>
            <person name="Bruce D."/>
            <person name="Goodwin L."/>
            <person name="Pitluck S."/>
            <person name="Peters L."/>
            <person name="Kyrpides N."/>
            <person name="Mavromatis K."/>
            <person name="Pagani I."/>
            <person name="Ivanova N."/>
            <person name="Ovchinnikova G."/>
            <person name="Lu M."/>
            <person name="Detter J.C."/>
            <person name="Tapia R."/>
            <person name="Han C."/>
            <person name="Land M."/>
            <person name="Hauser L."/>
            <person name="Markowitz V."/>
            <person name="Cheng J.-F."/>
            <person name="Hugenholtz P."/>
            <person name="Woyke T."/>
            <person name="Wu D."/>
            <person name="Spring S."/>
            <person name="Schroeder M."/>
            <person name="Brambilla E."/>
            <person name="Klenk H.-P."/>
            <person name="Eisen J.A."/>
        </authorList>
    </citation>
    <scope>NUCLEOTIDE SEQUENCE [LARGE SCALE GENOMIC DNA]</scope>
    <source>
        <strain evidence="2">ATCC BAA-1237 / DSM 17374 / SPN1</strain>
    </source>
</reference>
<dbReference type="HOGENOM" id="CLU_036573_0_0_12"/>
<dbReference type="EMBL" id="CP002659">
    <property type="protein sequence ID" value="AEC01775.1"/>
    <property type="molecule type" value="Genomic_DNA"/>
</dbReference>
<evidence type="ECO:0000313" key="1">
    <source>
        <dbReference type="EMBL" id="AEC01775.1"/>
    </source>
</evidence>
<evidence type="ECO:0000313" key="2">
    <source>
        <dbReference type="Proteomes" id="UP000007939"/>
    </source>
</evidence>
<dbReference type="InterPro" id="IPR008323">
    <property type="entry name" value="UCP033563"/>
</dbReference>
<dbReference type="RefSeq" id="WP_013739171.1">
    <property type="nucleotide sequence ID" value="NC_015436.1"/>
</dbReference>
<dbReference type="STRING" id="760011.Spico_0547"/>
<dbReference type="PANTHER" id="PTHR36454">
    <property type="entry name" value="LMO2823 PROTEIN"/>
    <property type="match status" value="1"/>
</dbReference>
<keyword evidence="2" id="KW-1185">Reference proteome</keyword>
<accession>F4GK03</accession>
<name>F4GK03_PARC1</name>
<dbReference type="Proteomes" id="UP000007939">
    <property type="component" value="Chromosome"/>
</dbReference>
<proteinExistence type="predicted"/>
<dbReference type="Pfam" id="PF06245">
    <property type="entry name" value="DUF1015"/>
    <property type="match status" value="1"/>
</dbReference>
<reference evidence="1 2" key="2">
    <citation type="journal article" date="2012" name="Stand. Genomic Sci.">
        <title>Complete genome sequence of the termite hindgut bacterium Spirochaeta coccoides type strain (SPN1(T)), reclassification in the genus Sphaerochaeta as Sphaerochaeta coccoides comb. nov. and emendations of the family Spirochaetaceae and the genus Sphaerochaeta.</title>
        <authorList>
            <person name="Abt B."/>
            <person name="Han C."/>
            <person name="Scheuner C."/>
            <person name="Lu M."/>
            <person name="Lapidus A."/>
            <person name="Nolan M."/>
            <person name="Lucas S."/>
            <person name="Hammon N."/>
            <person name="Deshpande S."/>
            <person name="Cheng J.F."/>
            <person name="Tapia R."/>
            <person name="Goodwin L.A."/>
            <person name="Pitluck S."/>
            <person name="Liolios K."/>
            <person name="Pagani I."/>
            <person name="Ivanova N."/>
            <person name="Mavromatis K."/>
            <person name="Mikhailova N."/>
            <person name="Huntemann M."/>
            <person name="Pati A."/>
            <person name="Chen A."/>
            <person name="Palaniappan K."/>
            <person name="Land M."/>
            <person name="Hauser L."/>
            <person name="Brambilla E.M."/>
            <person name="Rohde M."/>
            <person name="Spring S."/>
            <person name="Gronow S."/>
            <person name="Goker M."/>
            <person name="Woyke T."/>
            <person name="Bristow J."/>
            <person name="Eisen J.A."/>
            <person name="Markowitz V."/>
            <person name="Hugenholtz P."/>
            <person name="Kyrpides N.C."/>
            <person name="Klenk H.P."/>
            <person name="Detter J.C."/>
        </authorList>
    </citation>
    <scope>NUCLEOTIDE SEQUENCE [LARGE SCALE GENOMIC DNA]</scope>
    <source>
        <strain evidence="2">ATCC BAA-1237 / DSM 17374 / SPN1</strain>
    </source>
</reference>
<sequence length="440" mass="48750">MTATYHEKLEDVAIRPTTILLPNPEINMEKWAVIACDQFTSEKEYWERAFSFIGNAPSTLFMSLPECYLTEAGNEEQIALIHKAMNTYFDQGVFTTVEDSFILVERQMKSGALRLGLVAALDLEAYDYSPTSVSLVRATEGTILSRIPPRKKIRMGAPLELPHILVLIDDPSCSVIEPVYNTCSHDAPLYDFHLMAGGGHVRGWKVSAVDDMESIADALLALKTSLDPSNPLLYAIGDGNHSLATAKNCWEDIKKTLSDTEKLFHPSRWALVELGNIHDPALEFEPIHRVLFSCDKNDFLHALSSLCGSYELRPVVLPGEVRRSVQSYKGSGQVFGMISSTDSELCIVHDPQTSLSAATVQLTIDSLLSSGKAEVDYIHGEEATIKLGIQAGNIGLILPDIAKSSFFPSIRMDKVLPRKTFSMGHAEEKRYYIEARKIIP</sequence>
<protein>
    <submittedName>
        <fullName evidence="1">Uncharacterized conserved protein UCP033563</fullName>
    </submittedName>
</protein>
<gene>
    <name evidence="1" type="ordered locus">Spico_0547</name>
</gene>